<name>A0ABR3S196_9PLEO</name>
<evidence type="ECO:0000313" key="1">
    <source>
        <dbReference type="EMBL" id="KAL1610463.1"/>
    </source>
</evidence>
<keyword evidence="2" id="KW-1185">Reference proteome</keyword>
<reference evidence="1 2" key="1">
    <citation type="submission" date="2024-02" db="EMBL/GenBank/DDBJ databases">
        <title>De novo assembly and annotation of 12 fungi associated with fruit tree decline syndrome in Ontario, Canada.</title>
        <authorList>
            <person name="Sulman M."/>
            <person name="Ellouze W."/>
            <person name="Ilyukhin E."/>
        </authorList>
    </citation>
    <scope>NUCLEOTIDE SEQUENCE [LARGE SCALE GENOMIC DNA]</scope>
    <source>
        <strain evidence="1 2">M42-189</strain>
    </source>
</reference>
<comment type="caution">
    <text evidence="1">The sequence shown here is derived from an EMBL/GenBank/DDBJ whole genome shotgun (WGS) entry which is preliminary data.</text>
</comment>
<accession>A0ABR3S196</accession>
<evidence type="ECO:0000313" key="2">
    <source>
        <dbReference type="Proteomes" id="UP001521785"/>
    </source>
</evidence>
<sequence>MQATCEPRRERTKVRFVDDNDSAREQHTERKTGRLERLLSFRTRDKGSGTRTATFFRPLAFRSMVNLDESGSHSDFHRHRRGDGFERFLDQQPFYQRAHPERFTPSPQPHTRNHRRAFDINMLSRNDEASQNGDRALSHNTQRASSNTVLDIIEGYQEQRSSPNLMPLSTTAPNLSRLADPVHRDHSELRQEPEEHHFAQRSYALPSFTSLARPMDLTSPLPAPVQGSVPTRGSLHTMEEQQLEQVEKTIARILQTDERARNMTDAEKDSLKKRTGEALLMAADMAEEKSKMDTKIASLRESHRLFTQQAHELVSRWSPDSSLTSVSAQDLIDGIPSDEEPEICEADVAMCLPVTKVPSGSVRVVGNGRPALNKRQREEMAVGQDSQLSQAAEKSAFDKLIQRKPAINELKRAKAAVLLNKGDLEPFPTYVDHFEEEERVKNLGIPHDESQASTQTWVDRHVDVKERPVSIACDPDVPDNVEIGRNGASPYLHSHTGVAQYVDGSINCEKCGKTAEVYMQCEIPMCNLSVCFDCALMMQAQAERKRIDAWKY</sequence>
<gene>
    <name evidence="1" type="ORF">SLS60_002131</name>
</gene>
<protein>
    <submittedName>
        <fullName evidence="1">Uncharacterized protein</fullName>
    </submittedName>
</protein>
<dbReference type="Proteomes" id="UP001521785">
    <property type="component" value="Unassembled WGS sequence"/>
</dbReference>
<dbReference type="EMBL" id="JAKJXO020000002">
    <property type="protein sequence ID" value="KAL1610463.1"/>
    <property type="molecule type" value="Genomic_DNA"/>
</dbReference>
<proteinExistence type="predicted"/>
<organism evidence="1 2">
    <name type="scientific">Paraconiothyrium brasiliense</name>
    <dbReference type="NCBI Taxonomy" id="300254"/>
    <lineage>
        <taxon>Eukaryota</taxon>
        <taxon>Fungi</taxon>
        <taxon>Dikarya</taxon>
        <taxon>Ascomycota</taxon>
        <taxon>Pezizomycotina</taxon>
        <taxon>Dothideomycetes</taxon>
        <taxon>Pleosporomycetidae</taxon>
        <taxon>Pleosporales</taxon>
        <taxon>Massarineae</taxon>
        <taxon>Didymosphaeriaceae</taxon>
        <taxon>Paraconiothyrium</taxon>
    </lineage>
</organism>